<accession>A0A552EHG0</accession>
<comment type="caution">
    <text evidence="1">The sequence shown here is derived from an EMBL/GenBank/DDBJ whole genome shotgun (WGS) entry which is preliminary data.</text>
</comment>
<protein>
    <submittedName>
        <fullName evidence="1">Uncharacterized protein</fullName>
    </submittedName>
</protein>
<dbReference type="Proteomes" id="UP000317708">
    <property type="component" value="Unassembled WGS sequence"/>
</dbReference>
<organism evidence="1 2">
    <name type="scientific">Microcystis aeruginosa Ma_MB_S_20031200_S102</name>
    <dbReference type="NCBI Taxonomy" id="2486254"/>
    <lineage>
        <taxon>Bacteria</taxon>
        <taxon>Bacillati</taxon>
        <taxon>Cyanobacteriota</taxon>
        <taxon>Cyanophyceae</taxon>
        <taxon>Oscillatoriophycideae</taxon>
        <taxon>Chroococcales</taxon>
        <taxon>Microcystaceae</taxon>
        <taxon>Microcystis</taxon>
    </lineage>
</organism>
<dbReference type="EMBL" id="SFBI01000143">
    <property type="protein sequence ID" value="TRU33863.1"/>
    <property type="molecule type" value="Genomic_DNA"/>
</dbReference>
<evidence type="ECO:0000313" key="2">
    <source>
        <dbReference type="Proteomes" id="UP000317708"/>
    </source>
</evidence>
<gene>
    <name evidence="1" type="ORF">EWV92_16415</name>
</gene>
<dbReference type="AlphaFoldDB" id="A0A552EHG0"/>
<sequence>MISLTYNVIDLCVLCVFVVRSTPSLGVMYLRIHFTHQTWESQKFRKFPPDPSKDWHFLISKKPKSFTQQGFGSSVCVMQSIYAPLLKHTK</sequence>
<reference evidence="1 2" key="1">
    <citation type="submission" date="2019-01" db="EMBL/GenBank/DDBJ databases">
        <title>Coherence of Microcystis species and biogeography revealed through population genomics.</title>
        <authorList>
            <person name="Perez-Carrascal O.M."/>
            <person name="Terrat Y."/>
            <person name="Giani A."/>
            <person name="Fortin N."/>
            <person name="Tromas N."/>
            <person name="Shapiro B.J."/>
        </authorList>
    </citation>
    <scope>NUCLEOTIDE SEQUENCE [LARGE SCALE GENOMIC DNA]</scope>
    <source>
        <strain evidence="1">Ma_MB_S_20031200_S102</strain>
    </source>
</reference>
<evidence type="ECO:0000313" key="1">
    <source>
        <dbReference type="EMBL" id="TRU33863.1"/>
    </source>
</evidence>
<name>A0A552EHG0_MICAE</name>
<proteinExistence type="predicted"/>